<accession>A0AC34G172</accession>
<evidence type="ECO:0000313" key="1">
    <source>
        <dbReference type="Proteomes" id="UP000887579"/>
    </source>
</evidence>
<protein>
    <submittedName>
        <fullName evidence="2">Uncharacterized protein</fullName>
    </submittedName>
</protein>
<dbReference type="Proteomes" id="UP000887579">
    <property type="component" value="Unplaced"/>
</dbReference>
<sequence>MEPTPGTFMTVPAPSQSGEVSSTNDYSNAVAMSSNGNGLANQEVQIAKIQNAMSILEDQNLTNDPRYQKMSELHDRLQGRTPIAPGSHQHHENVPPTSEQRKKLVDQLRAQVSAYRMTRSGEAIPSNILAQATAQVAVRPKVDGLPPPFQIPCEIGDGQQLPYDIAKLHAMMVLTASRRAQALPTPKSIDPNLIAKEREQRISTRIMTKIKELSELPSDLPENIRVKAAIQLHG</sequence>
<organism evidence="1 2">
    <name type="scientific">Panagrolaimus sp. ES5</name>
    <dbReference type="NCBI Taxonomy" id="591445"/>
    <lineage>
        <taxon>Eukaryota</taxon>
        <taxon>Metazoa</taxon>
        <taxon>Ecdysozoa</taxon>
        <taxon>Nematoda</taxon>
        <taxon>Chromadorea</taxon>
        <taxon>Rhabditida</taxon>
        <taxon>Tylenchina</taxon>
        <taxon>Panagrolaimomorpha</taxon>
        <taxon>Panagrolaimoidea</taxon>
        <taxon>Panagrolaimidae</taxon>
        <taxon>Panagrolaimus</taxon>
    </lineage>
</organism>
<proteinExistence type="predicted"/>
<reference evidence="2" key="1">
    <citation type="submission" date="2022-11" db="UniProtKB">
        <authorList>
            <consortium name="WormBaseParasite"/>
        </authorList>
    </citation>
    <scope>IDENTIFICATION</scope>
</reference>
<name>A0AC34G172_9BILA</name>
<evidence type="ECO:0000313" key="2">
    <source>
        <dbReference type="WBParaSite" id="ES5_v2.g23392.t1"/>
    </source>
</evidence>
<dbReference type="WBParaSite" id="ES5_v2.g23392.t1">
    <property type="protein sequence ID" value="ES5_v2.g23392.t1"/>
    <property type="gene ID" value="ES5_v2.g23392"/>
</dbReference>